<evidence type="ECO:0000313" key="11">
    <source>
        <dbReference type="Proteomes" id="UP001162164"/>
    </source>
</evidence>
<evidence type="ECO:0000256" key="5">
    <source>
        <dbReference type="ARBA" id="ARBA00023136"/>
    </source>
</evidence>
<comment type="caution">
    <text evidence="10">The sequence shown here is derived from an EMBL/GenBank/DDBJ whole genome shotgun (WGS) entry which is preliminary data.</text>
</comment>
<feature type="compositionally biased region" description="Basic residues" evidence="7">
    <location>
        <begin position="556"/>
        <end position="567"/>
    </location>
</feature>
<dbReference type="PANTHER" id="PTHR31815:SF1">
    <property type="entry name" value="TRANSMEMBRANE PROTEIN 200C"/>
    <property type="match status" value="1"/>
</dbReference>
<feature type="domain" description="Tyr recombinase" evidence="9">
    <location>
        <begin position="157"/>
        <end position="342"/>
    </location>
</feature>
<keyword evidence="4 8" id="KW-1133">Transmembrane helix</keyword>
<protein>
    <recommendedName>
        <fullName evidence="9">Tyr recombinase domain-containing protein</fullName>
    </recommendedName>
</protein>
<proteinExistence type="inferred from homology"/>
<evidence type="ECO:0000256" key="1">
    <source>
        <dbReference type="ARBA" id="ARBA00004141"/>
    </source>
</evidence>
<dbReference type="CDD" id="cd00397">
    <property type="entry name" value="DNA_BRE_C"/>
    <property type="match status" value="1"/>
</dbReference>
<dbReference type="InterPro" id="IPR002104">
    <property type="entry name" value="Integrase_catalytic"/>
</dbReference>
<dbReference type="InterPro" id="IPR013762">
    <property type="entry name" value="Integrase-like_cat_sf"/>
</dbReference>
<name>A0ABQ9JIX7_9CUCU</name>
<comment type="similarity">
    <text evidence="2">Belongs to the TMEM200 family.</text>
</comment>
<dbReference type="Proteomes" id="UP001162164">
    <property type="component" value="Unassembled WGS sequence"/>
</dbReference>
<evidence type="ECO:0000256" key="3">
    <source>
        <dbReference type="ARBA" id="ARBA00022692"/>
    </source>
</evidence>
<evidence type="ECO:0000313" key="10">
    <source>
        <dbReference type="EMBL" id="KAJ8978130.1"/>
    </source>
</evidence>
<organism evidence="10 11">
    <name type="scientific">Molorchus minor</name>
    <dbReference type="NCBI Taxonomy" id="1323400"/>
    <lineage>
        <taxon>Eukaryota</taxon>
        <taxon>Metazoa</taxon>
        <taxon>Ecdysozoa</taxon>
        <taxon>Arthropoda</taxon>
        <taxon>Hexapoda</taxon>
        <taxon>Insecta</taxon>
        <taxon>Pterygota</taxon>
        <taxon>Neoptera</taxon>
        <taxon>Endopterygota</taxon>
        <taxon>Coleoptera</taxon>
        <taxon>Polyphaga</taxon>
        <taxon>Cucujiformia</taxon>
        <taxon>Chrysomeloidea</taxon>
        <taxon>Cerambycidae</taxon>
        <taxon>Lamiinae</taxon>
        <taxon>Monochamini</taxon>
        <taxon>Molorchus</taxon>
    </lineage>
</organism>
<feature type="transmembrane region" description="Helical" evidence="8">
    <location>
        <begin position="58"/>
        <end position="79"/>
    </location>
</feature>
<dbReference type="EMBL" id="JAPWTJ010000471">
    <property type="protein sequence ID" value="KAJ8978130.1"/>
    <property type="molecule type" value="Genomic_DNA"/>
</dbReference>
<dbReference type="PANTHER" id="PTHR31815">
    <property type="entry name" value="AGAP005329-PA"/>
    <property type="match status" value="1"/>
</dbReference>
<keyword evidence="5 8" id="KW-0472">Membrane</keyword>
<feature type="compositionally biased region" description="Polar residues" evidence="7">
    <location>
        <begin position="587"/>
        <end position="599"/>
    </location>
</feature>
<comment type="subcellular location">
    <subcellularLocation>
        <location evidence="1">Membrane</location>
        <topology evidence="1">Multi-pass membrane protein</topology>
    </subcellularLocation>
</comment>
<evidence type="ECO:0000256" key="6">
    <source>
        <dbReference type="ARBA" id="ARBA00023172"/>
    </source>
</evidence>
<evidence type="ECO:0000256" key="8">
    <source>
        <dbReference type="SAM" id="Phobius"/>
    </source>
</evidence>
<dbReference type="Gene3D" id="1.10.443.10">
    <property type="entry name" value="Intergrase catalytic core"/>
    <property type="match status" value="1"/>
</dbReference>
<feature type="region of interest" description="Disordered" evidence="7">
    <location>
        <begin position="556"/>
        <end position="611"/>
    </location>
</feature>
<dbReference type="PROSITE" id="PS51898">
    <property type="entry name" value="TYR_RECOMBINASE"/>
    <property type="match status" value="1"/>
</dbReference>
<accession>A0ABQ9JIX7</accession>
<dbReference type="InterPro" id="IPR011010">
    <property type="entry name" value="DNA_brk_join_enz"/>
</dbReference>
<evidence type="ECO:0000256" key="7">
    <source>
        <dbReference type="SAM" id="MobiDB-lite"/>
    </source>
</evidence>
<evidence type="ECO:0000256" key="4">
    <source>
        <dbReference type="ARBA" id="ARBA00022989"/>
    </source>
</evidence>
<reference evidence="10" key="1">
    <citation type="journal article" date="2023" name="Insect Mol. Biol.">
        <title>Genome sequencing provides insights into the evolution of gene families encoding plant cell wall-degrading enzymes in longhorned beetles.</title>
        <authorList>
            <person name="Shin N.R."/>
            <person name="Okamura Y."/>
            <person name="Kirsch R."/>
            <person name="Pauchet Y."/>
        </authorList>
    </citation>
    <scope>NUCLEOTIDE SEQUENCE</scope>
    <source>
        <strain evidence="10">MMC_N1</strain>
    </source>
</reference>
<keyword evidence="6" id="KW-0233">DNA recombination</keyword>
<evidence type="ECO:0000259" key="9">
    <source>
        <dbReference type="PROSITE" id="PS51898"/>
    </source>
</evidence>
<keyword evidence="3 8" id="KW-0812">Transmembrane</keyword>
<keyword evidence="11" id="KW-1185">Reference proteome</keyword>
<dbReference type="SUPFAM" id="SSF56349">
    <property type="entry name" value="DNA breaking-rejoining enzymes"/>
    <property type="match status" value="1"/>
</dbReference>
<dbReference type="InterPro" id="IPR018787">
    <property type="entry name" value="DUF2371_TMEM200"/>
</dbReference>
<sequence>MHRSSHAMSQRAFLGAGWARGGSSEVVRRAHPASGAQWNVQVVRGKVNGKCLWNACKALSLGLLLMVLGAAMATIGYYADHLSIAQEVRGNHTVKVKNESRGFHLNNLSYAGPIVMGVGEWAQYSMLKSCMIVYNNIDISKYAKLMAFLKCDGYKAKKSKILTTDQIAFFLSQANDDEYLMIKIALIFGISGACRGDELTNLRVDDIEDVVSSLIITIPNTKTKISRTFVVTRTEGNTNLLDLYRKYAAPRPPHTSHGKCTTQPVGKNTFGKIPSIIATYLGLSDPTLYTGHCLRRSSATLLADAVADITTVAEGYIDNSVQNKTNIANQVLQAATTSSPLTVLSQDPNSKGFIVVAACVMTFEARDSAAKVVPARFKLSTMGPPSTSVCSHGAYSRHGSLRTSAAVQTGTVGVVQHNHTHCHSSTADRRTLTQSFMHFSRGLAIETQHSKNSLKVPQGSINRSPSAPDLILERQASTEQSSPNVNHSMVTKPNSKPMTFAACALLNPGLLHRHALSVDETAASYRLSNESLHPSGSQGSMAMDLHLDYPVTLRVRDRRRNPLKRQRRVDEEAANQTNDDLSRRSSHSCSPRIPSQSLKDTNKDPPSCSDW</sequence>
<evidence type="ECO:0000256" key="2">
    <source>
        <dbReference type="ARBA" id="ARBA00005308"/>
    </source>
</evidence>
<gene>
    <name evidence="10" type="ORF">NQ317_014185</name>
</gene>